<protein>
    <submittedName>
        <fullName evidence="2">RNA-binding protein 25</fullName>
    </submittedName>
</protein>
<feature type="compositionally biased region" description="Basic and acidic residues" evidence="1">
    <location>
        <begin position="122"/>
        <end position="189"/>
    </location>
</feature>
<dbReference type="AlphaFoldDB" id="V8NAX1"/>
<proteinExistence type="predicted"/>
<feature type="region of interest" description="Disordered" evidence="1">
    <location>
        <begin position="412"/>
        <end position="453"/>
    </location>
</feature>
<evidence type="ECO:0000256" key="1">
    <source>
        <dbReference type="SAM" id="MobiDB-lite"/>
    </source>
</evidence>
<name>V8NAX1_OPHHA</name>
<evidence type="ECO:0000313" key="3">
    <source>
        <dbReference type="Proteomes" id="UP000018936"/>
    </source>
</evidence>
<reference evidence="2 3" key="1">
    <citation type="journal article" date="2013" name="Proc. Natl. Acad. Sci. U.S.A.">
        <title>The king cobra genome reveals dynamic gene evolution and adaptation in the snake venom system.</title>
        <authorList>
            <person name="Vonk F.J."/>
            <person name="Casewell N.R."/>
            <person name="Henkel C.V."/>
            <person name="Heimberg A.M."/>
            <person name="Jansen H.J."/>
            <person name="McCleary R.J."/>
            <person name="Kerkkamp H.M."/>
            <person name="Vos R.A."/>
            <person name="Guerreiro I."/>
            <person name="Calvete J.J."/>
            <person name="Wuster W."/>
            <person name="Woods A.E."/>
            <person name="Logan J.M."/>
            <person name="Harrison R.A."/>
            <person name="Castoe T.A."/>
            <person name="de Koning A.P."/>
            <person name="Pollock D.D."/>
            <person name="Yandell M."/>
            <person name="Calderon D."/>
            <person name="Renjifo C."/>
            <person name="Currier R.B."/>
            <person name="Salgado D."/>
            <person name="Pla D."/>
            <person name="Sanz L."/>
            <person name="Hyder A.S."/>
            <person name="Ribeiro J.M."/>
            <person name="Arntzen J.W."/>
            <person name="van den Thillart G.E."/>
            <person name="Boetzer M."/>
            <person name="Pirovano W."/>
            <person name="Dirks R.P."/>
            <person name="Spaink H.P."/>
            <person name="Duboule D."/>
            <person name="McGlinn E."/>
            <person name="Kini R.M."/>
            <person name="Richardson M.K."/>
        </authorList>
    </citation>
    <scope>NUCLEOTIDE SEQUENCE</scope>
    <source>
        <tissue evidence="2">Blood</tissue>
    </source>
</reference>
<dbReference type="Proteomes" id="UP000018936">
    <property type="component" value="Unassembled WGS sequence"/>
</dbReference>
<sequence length="453" mass="51556">MVTKRTVALPTIMAWFNHGYQEADWHPGKPGLCWGQGDRLNDWHRLLFLCLFSTAVHAIQNLIMRAGYMEEYNALGVLGCWEMLFIPDSVFEAIFHLVRGEGGDEKAGRKRGRGRVKGRGGRVREGERQRERGREREGRVKEGERQREGGRGREKQRNREGGKEEEERKRIDKRGESKRGRERNRGGKKERGKVRKGGGEGREGKEQKRGRGRDRKREKGKGERGGGREGEKHREGGKQSGKVREGREREREGGRGKADGEGEIKGERVKVREREGEIKGRRGREGDREREREGKREGEEQEGEGEGEKFSKWMELKAMFRQANIYLRHSDIREKTIGMVFFSEVKESCPGFTRTFWLETEVVGAPLLEVLKKRLDSHLSEMGEAEVGFKNPRNRFAAQLLGGGGHGGQFGGFPWASGRAKTASPRVHRPSGNRKLETGPFPELPVRSIFPPP</sequence>
<keyword evidence="3" id="KW-1185">Reference proteome</keyword>
<organism evidence="2 3">
    <name type="scientific">Ophiophagus hannah</name>
    <name type="common">King cobra</name>
    <name type="synonym">Naja hannah</name>
    <dbReference type="NCBI Taxonomy" id="8665"/>
    <lineage>
        <taxon>Eukaryota</taxon>
        <taxon>Metazoa</taxon>
        <taxon>Chordata</taxon>
        <taxon>Craniata</taxon>
        <taxon>Vertebrata</taxon>
        <taxon>Euteleostomi</taxon>
        <taxon>Lepidosauria</taxon>
        <taxon>Squamata</taxon>
        <taxon>Bifurcata</taxon>
        <taxon>Unidentata</taxon>
        <taxon>Episquamata</taxon>
        <taxon>Toxicofera</taxon>
        <taxon>Serpentes</taxon>
        <taxon>Colubroidea</taxon>
        <taxon>Elapidae</taxon>
        <taxon>Elapinae</taxon>
        <taxon>Ophiophagus</taxon>
    </lineage>
</organism>
<feature type="non-terminal residue" evidence="2">
    <location>
        <position position="1"/>
    </location>
</feature>
<feature type="compositionally biased region" description="Basic residues" evidence="1">
    <location>
        <begin position="108"/>
        <end position="121"/>
    </location>
</feature>
<gene>
    <name evidence="2" type="primary">RBM25</name>
    <name evidence="2" type="ORF">L345_15477</name>
</gene>
<evidence type="ECO:0000313" key="2">
    <source>
        <dbReference type="EMBL" id="ETE58798.1"/>
    </source>
</evidence>
<comment type="caution">
    <text evidence="2">The sequence shown here is derived from an EMBL/GenBank/DDBJ whole genome shotgun (WGS) entry which is preliminary data.</text>
</comment>
<dbReference type="EMBL" id="AZIM01006263">
    <property type="protein sequence ID" value="ETE58798.1"/>
    <property type="molecule type" value="Genomic_DNA"/>
</dbReference>
<feature type="compositionally biased region" description="Basic and acidic residues" evidence="1">
    <location>
        <begin position="197"/>
        <end position="298"/>
    </location>
</feature>
<feature type="region of interest" description="Disordered" evidence="1">
    <location>
        <begin position="102"/>
        <end position="308"/>
    </location>
</feature>
<accession>V8NAX1</accession>